<keyword evidence="3 7" id="KW-0489">Methyltransferase</keyword>
<dbReference type="PANTHER" id="PTHR12049:SF5">
    <property type="entry name" value="PROTEIN ARGININE METHYLTRANSFERASE NDUFAF7 HOMOLOG, MITOCHONDRIAL"/>
    <property type="match status" value="1"/>
</dbReference>
<evidence type="ECO:0000256" key="2">
    <source>
        <dbReference type="ARBA" id="ARBA00005891"/>
    </source>
</evidence>
<dbReference type="InterPro" id="IPR038375">
    <property type="entry name" value="NDUFAF7_sf"/>
</dbReference>
<dbReference type="Pfam" id="PF02636">
    <property type="entry name" value="Methyltransf_28"/>
    <property type="match status" value="1"/>
</dbReference>
<dbReference type="GO" id="GO:0032259">
    <property type="term" value="P:methylation"/>
    <property type="evidence" value="ECO:0007669"/>
    <property type="project" value="UniProtKB-KW"/>
</dbReference>
<evidence type="ECO:0000256" key="4">
    <source>
        <dbReference type="ARBA" id="ARBA00022679"/>
    </source>
</evidence>
<dbReference type="Proteomes" id="UP001150925">
    <property type="component" value="Unassembled WGS sequence"/>
</dbReference>
<keyword evidence="10" id="KW-1185">Reference proteome</keyword>
<dbReference type="GO" id="GO:0035243">
    <property type="term" value="F:protein-arginine omega-N symmetric methyltransferase activity"/>
    <property type="evidence" value="ECO:0007669"/>
    <property type="project" value="UniProtKB-EC"/>
</dbReference>
<dbReference type="AlphaFoldDB" id="A0A9W8ANE0"/>
<keyword evidence="5 7" id="KW-0496">Mitochondrion</keyword>
<sequence length="447" mass="52220">MRFLTNCRYRIRTGTILAHSRRYTSDPKTRGSEPAWLPNPSPRSIPRISTTWSAKQSSQQSKKVAQNAGVVSQMIQTLMPSVTPDPTVDTDGYRRVTALELAQHKKIQYNTQMLVRDFIDNALYHPTYGYFSRHAHIFSPQTQIDFRSVRDSLEFMNKVGEMYHELEQPSSGSPTPRIPRQVWHTPTELFNPWYGYAIAKYLVTEYKLHLYPTEDLVIYEMGAGNGTLMVNIMDYLQEYEPEVYERTHYHIIEISSQLAEHQASRQSQRPFNTVHRGVHFINRSILEWDTPVPGHCFFLAMEVIDNFSHDLVRYDPVTEQAYQGTVLTDGRGEYQEVFEPLSDPLITRYLRLRQQTGYRSPLFHPRQRFERRLRNCLPFPPNLTKGEFLPTRTLQLFEVLRDYFPRHRLVLSDFYTLPDAIAGIDGPVVQTRYRQTMVPCSTYLVQP</sequence>
<comment type="catalytic activity">
    <reaction evidence="6 7">
        <text>L-arginyl-[protein] + 2 S-adenosyl-L-methionine = N(omega),N(omega)'-dimethyl-L-arginyl-[protein] + 2 S-adenosyl-L-homocysteine + 2 H(+)</text>
        <dbReference type="Rhea" id="RHEA:48108"/>
        <dbReference type="Rhea" id="RHEA-COMP:10532"/>
        <dbReference type="Rhea" id="RHEA-COMP:11992"/>
        <dbReference type="ChEBI" id="CHEBI:15378"/>
        <dbReference type="ChEBI" id="CHEBI:29965"/>
        <dbReference type="ChEBI" id="CHEBI:57856"/>
        <dbReference type="ChEBI" id="CHEBI:59789"/>
        <dbReference type="ChEBI" id="CHEBI:88221"/>
        <dbReference type="EC" id="2.1.1.320"/>
    </reaction>
</comment>
<dbReference type="EC" id="2.1.1.320" evidence="7"/>
<dbReference type="SUPFAM" id="SSF53335">
    <property type="entry name" value="S-adenosyl-L-methionine-dependent methyltransferases"/>
    <property type="match status" value="1"/>
</dbReference>
<evidence type="ECO:0000256" key="7">
    <source>
        <dbReference type="RuleBase" id="RU364114"/>
    </source>
</evidence>
<dbReference type="PANTHER" id="PTHR12049">
    <property type="entry name" value="PROTEIN ARGININE METHYLTRANSFERASE NDUFAF7, MITOCHONDRIAL"/>
    <property type="match status" value="1"/>
</dbReference>
<comment type="subcellular location">
    <subcellularLocation>
        <location evidence="1 7">Mitochondrion</location>
    </subcellularLocation>
</comment>
<proteinExistence type="inferred from homology"/>
<name>A0A9W8ANE0_9FUNG</name>
<dbReference type="InterPro" id="IPR029063">
    <property type="entry name" value="SAM-dependent_MTases_sf"/>
</dbReference>
<evidence type="ECO:0000256" key="5">
    <source>
        <dbReference type="ARBA" id="ARBA00023128"/>
    </source>
</evidence>
<comment type="caution">
    <text evidence="9">The sequence shown here is derived from an EMBL/GenBank/DDBJ whole genome shotgun (WGS) entry which is preliminary data.</text>
</comment>
<feature type="non-terminal residue" evidence="9">
    <location>
        <position position="447"/>
    </location>
</feature>
<dbReference type="EMBL" id="JANBPY010003666">
    <property type="protein sequence ID" value="KAJ1950700.1"/>
    <property type="molecule type" value="Genomic_DNA"/>
</dbReference>
<evidence type="ECO:0000313" key="10">
    <source>
        <dbReference type="Proteomes" id="UP001150925"/>
    </source>
</evidence>
<dbReference type="InterPro" id="IPR003788">
    <property type="entry name" value="NDUFAF7"/>
</dbReference>
<evidence type="ECO:0000256" key="8">
    <source>
        <dbReference type="SAM" id="MobiDB-lite"/>
    </source>
</evidence>
<evidence type="ECO:0000256" key="1">
    <source>
        <dbReference type="ARBA" id="ARBA00004173"/>
    </source>
</evidence>
<protein>
    <recommendedName>
        <fullName evidence="7">Protein arginine methyltransferase NDUFAF7</fullName>
        <ecNumber evidence="7">2.1.1.320</ecNumber>
    </recommendedName>
</protein>
<feature type="region of interest" description="Disordered" evidence="8">
    <location>
        <begin position="20"/>
        <end position="45"/>
    </location>
</feature>
<dbReference type="Gene3D" id="3.40.50.12710">
    <property type="match status" value="1"/>
</dbReference>
<dbReference type="OrthoDB" id="17415at2759"/>
<organism evidence="9 10">
    <name type="scientific">Dispira parvispora</name>
    <dbReference type="NCBI Taxonomy" id="1520584"/>
    <lineage>
        <taxon>Eukaryota</taxon>
        <taxon>Fungi</taxon>
        <taxon>Fungi incertae sedis</taxon>
        <taxon>Zoopagomycota</taxon>
        <taxon>Kickxellomycotina</taxon>
        <taxon>Dimargaritomycetes</taxon>
        <taxon>Dimargaritales</taxon>
        <taxon>Dimargaritaceae</taxon>
        <taxon>Dispira</taxon>
    </lineage>
</organism>
<evidence type="ECO:0000256" key="6">
    <source>
        <dbReference type="ARBA" id="ARBA00048612"/>
    </source>
</evidence>
<dbReference type="GO" id="GO:0005739">
    <property type="term" value="C:mitochondrion"/>
    <property type="evidence" value="ECO:0007669"/>
    <property type="project" value="UniProtKB-SubCell"/>
</dbReference>
<evidence type="ECO:0000256" key="3">
    <source>
        <dbReference type="ARBA" id="ARBA00022603"/>
    </source>
</evidence>
<reference evidence="9" key="1">
    <citation type="submission" date="2022-07" db="EMBL/GenBank/DDBJ databases">
        <title>Phylogenomic reconstructions and comparative analyses of Kickxellomycotina fungi.</title>
        <authorList>
            <person name="Reynolds N.K."/>
            <person name="Stajich J.E."/>
            <person name="Barry K."/>
            <person name="Grigoriev I.V."/>
            <person name="Crous P."/>
            <person name="Smith M.E."/>
        </authorList>
    </citation>
    <scope>NUCLEOTIDE SEQUENCE</scope>
    <source>
        <strain evidence="9">RSA 1196</strain>
    </source>
</reference>
<comment type="function">
    <text evidence="7">Arginine methyltransferase involved in the assembly or stability of mitochondrial NADH:ubiquinone oxidoreductase complex (complex I).</text>
</comment>
<comment type="similarity">
    <text evidence="2 7">Belongs to the NDUFAF7 family.</text>
</comment>
<accession>A0A9W8ANE0</accession>
<keyword evidence="4 7" id="KW-0808">Transferase</keyword>
<evidence type="ECO:0000313" key="9">
    <source>
        <dbReference type="EMBL" id="KAJ1950700.1"/>
    </source>
</evidence>
<gene>
    <name evidence="9" type="ORF">IWQ62_006524</name>
</gene>